<evidence type="ECO:0000313" key="3">
    <source>
        <dbReference type="EMBL" id="KIL67672.1"/>
    </source>
</evidence>
<dbReference type="InParanoid" id="A0A0C2X0P8"/>
<evidence type="ECO:0000313" key="4">
    <source>
        <dbReference type="Proteomes" id="UP000054549"/>
    </source>
</evidence>
<protein>
    <recommendedName>
        <fullName evidence="2">CRAL-TRIO domain-containing protein</fullName>
    </recommendedName>
</protein>
<sequence length="349" mass="40061">MSKVYTQIPPPPTTLTADPRAHLLEEEQEKYQQVLDHFSRDAYTIPGTGIDAQLTEEEKFWLSRECFLRFLRASEWDSLKTIQRVERTLKWRRDFGIYDLISAKHVEPEAEKNEEIIFGYDTEGRPGYHIVPSRLSAYEPTPQVQLTFWMLERCIDLMGPGVESLTMLVDFADSRIPSIAIARSLLSILQEHYPERLGKAYVNNLSFFVNTFIKLIWPFIDSYTRSKIKFDAEVINEGYFKPEMIIPRSWAGTAEFEYDHDQYWPALVSLCEENKTKWLERWRSLGGTVGIKEWDYKKEDGDVTDSSQLAQAVEVAVAEQLQVPYKGSNGALPNGQSAVETPGGSELAN</sequence>
<dbReference type="Proteomes" id="UP000054549">
    <property type="component" value="Unassembled WGS sequence"/>
</dbReference>
<dbReference type="InterPro" id="IPR001251">
    <property type="entry name" value="CRAL-TRIO_dom"/>
</dbReference>
<dbReference type="InterPro" id="IPR011074">
    <property type="entry name" value="CRAL/TRIO_N_dom"/>
</dbReference>
<dbReference type="InterPro" id="IPR052578">
    <property type="entry name" value="PI_Transfer_CRAL-TRIO"/>
</dbReference>
<dbReference type="Pfam" id="PF03765">
    <property type="entry name" value="CRAL_TRIO_N"/>
    <property type="match status" value="1"/>
</dbReference>
<dbReference type="STRING" id="946122.A0A0C2X0P8"/>
<dbReference type="PANTHER" id="PTHR45824:SF29">
    <property type="entry name" value="GH16843P"/>
    <property type="match status" value="1"/>
</dbReference>
<dbReference type="SUPFAM" id="SSF46938">
    <property type="entry name" value="CRAL/TRIO N-terminal domain"/>
    <property type="match status" value="1"/>
</dbReference>
<name>A0A0C2X0P8_AMAMK</name>
<dbReference type="PANTHER" id="PTHR45824">
    <property type="entry name" value="GH16843P"/>
    <property type="match status" value="1"/>
</dbReference>
<evidence type="ECO:0000256" key="1">
    <source>
        <dbReference type="SAM" id="MobiDB-lite"/>
    </source>
</evidence>
<dbReference type="Gene3D" id="3.40.525.10">
    <property type="entry name" value="CRAL-TRIO lipid binding domain"/>
    <property type="match status" value="1"/>
</dbReference>
<dbReference type="PROSITE" id="PS50191">
    <property type="entry name" value="CRAL_TRIO"/>
    <property type="match status" value="1"/>
</dbReference>
<dbReference type="InterPro" id="IPR036865">
    <property type="entry name" value="CRAL-TRIO_dom_sf"/>
</dbReference>
<organism evidence="3 4">
    <name type="scientific">Amanita muscaria (strain Koide BX008)</name>
    <dbReference type="NCBI Taxonomy" id="946122"/>
    <lineage>
        <taxon>Eukaryota</taxon>
        <taxon>Fungi</taxon>
        <taxon>Dikarya</taxon>
        <taxon>Basidiomycota</taxon>
        <taxon>Agaricomycotina</taxon>
        <taxon>Agaricomycetes</taxon>
        <taxon>Agaricomycetidae</taxon>
        <taxon>Agaricales</taxon>
        <taxon>Pluteineae</taxon>
        <taxon>Amanitaceae</taxon>
        <taxon>Amanita</taxon>
    </lineage>
</organism>
<dbReference type="FunCoup" id="A0A0C2X0P8">
    <property type="interactions" value="126"/>
</dbReference>
<dbReference type="SMART" id="SM01100">
    <property type="entry name" value="CRAL_TRIO_N"/>
    <property type="match status" value="1"/>
</dbReference>
<gene>
    <name evidence="3" type="ORF">M378DRAFT_271577</name>
</gene>
<evidence type="ECO:0000259" key="2">
    <source>
        <dbReference type="PROSITE" id="PS50191"/>
    </source>
</evidence>
<keyword evidence="4" id="KW-1185">Reference proteome</keyword>
<dbReference type="OrthoDB" id="75724at2759"/>
<feature type="region of interest" description="Disordered" evidence="1">
    <location>
        <begin position="326"/>
        <end position="349"/>
    </location>
</feature>
<dbReference type="SUPFAM" id="SSF52087">
    <property type="entry name" value="CRAL/TRIO domain"/>
    <property type="match status" value="1"/>
</dbReference>
<feature type="domain" description="CRAL-TRIO" evidence="2">
    <location>
        <begin position="105"/>
        <end position="258"/>
    </location>
</feature>
<dbReference type="EMBL" id="KN818231">
    <property type="protein sequence ID" value="KIL67672.1"/>
    <property type="molecule type" value="Genomic_DNA"/>
</dbReference>
<dbReference type="GO" id="GO:0008526">
    <property type="term" value="F:phosphatidylinositol transfer activity"/>
    <property type="evidence" value="ECO:0007669"/>
    <property type="project" value="TreeGrafter"/>
</dbReference>
<proteinExistence type="predicted"/>
<dbReference type="InterPro" id="IPR036273">
    <property type="entry name" value="CRAL/TRIO_N_dom_sf"/>
</dbReference>
<dbReference type="AlphaFoldDB" id="A0A0C2X0P8"/>
<accession>A0A0C2X0P8</accession>
<reference evidence="3 4" key="1">
    <citation type="submission" date="2014-04" db="EMBL/GenBank/DDBJ databases">
        <title>Evolutionary Origins and Diversification of the Mycorrhizal Mutualists.</title>
        <authorList>
            <consortium name="DOE Joint Genome Institute"/>
            <consortium name="Mycorrhizal Genomics Consortium"/>
            <person name="Kohler A."/>
            <person name="Kuo A."/>
            <person name="Nagy L.G."/>
            <person name="Floudas D."/>
            <person name="Copeland A."/>
            <person name="Barry K.W."/>
            <person name="Cichocki N."/>
            <person name="Veneault-Fourrey C."/>
            <person name="LaButti K."/>
            <person name="Lindquist E.A."/>
            <person name="Lipzen A."/>
            <person name="Lundell T."/>
            <person name="Morin E."/>
            <person name="Murat C."/>
            <person name="Riley R."/>
            <person name="Ohm R."/>
            <person name="Sun H."/>
            <person name="Tunlid A."/>
            <person name="Henrissat B."/>
            <person name="Grigoriev I.V."/>
            <person name="Hibbett D.S."/>
            <person name="Martin F."/>
        </authorList>
    </citation>
    <scope>NUCLEOTIDE SEQUENCE [LARGE SCALE GENOMIC DNA]</scope>
    <source>
        <strain evidence="3 4">Koide BX008</strain>
    </source>
</reference>
<dbReference type="SMART" id="SM00516">
    <property type="entry name" value="SEC14"/>
    <property type="match status" value="1"/>
</dbReference>
<dbReference type="HOGENOM" id="CLU_014001_1_1_1"/>
<dbReference type="CDD" id="cd00170">
    <property type="entry name" value="SEC14"/>
    <property type="match status" value="1"/>
</dbReference>
<dbReference type="Pfam" id="PF00650">
    <property type="entry name" value="CRAL_TRIO"/>
    <property type="match status" value="1"/>
</dbReference>